<organism evidence="2">
    <name type="scientific">Spongospora subterranea</name>
    <dbReference type="NCBI Taxonomy" id="70186"/>
    <lineage>
        <taxon>Eukaryota</taxon>
        <taxon>Sar</taxon>
        <taxon>Rhizaria</taxon>
        <taxon>Endomyxa</taxon>
        <taxon>Phytomyxea</taxon>
        <taxon>Plasmodiophorida</taxon>
        <taxon>Plasmodiophoridae</taxon>
        <taxon>Spongospora</taxon>
    </lineage>
</organism>
<proteinExistence type="predicted"/>
<sequence>MIIVEAIGALTVFIGGLFIGSSLSRLGRRLFSPFRSGTERQWSESRSMKRAISSGRYSPARDDVVFISATAPSLVQRPSFFHGDPIPCAASLAPSSRPYRYHIAIVAIISIIYFLYRLLP</sequence>
<dbReference type="AlphaFoldDB" id="A0A0H5QYK4"/>
<keyword evidence="1" id="KW-0472">Membrane</keyword>
<feature type="transmembrane region" description="Helical" evidence="1">
    <location>
        <begin position="6"/>
        <end position="26"/>
    </location>
</feature>
<feature type="transmembrane region" description="Helical" evidence="1">
    <location>
        <begin position="101"/>
        <end position="119"/>
    </location>
</feature>
<evidence type="ECO:0000256" key="1">
    <source>
        <dbReference type="SAM" id="Phobius"/>
    </source>
</evidence>
<evidence type="ECO:0000313" key="2">
    <source>
        <dbReference type="EMBL" id="CRZ00654.1"/>
    </source>
</evidence>
<reference evidence="2" key="1">
    <citation type="submission" date="2015-04" db="EMBL/GenBank/DDBJ databases">
        <title>The genome sequence of the plant pathogenic Rhizarian Plasmodiophora brassicae reveals insights in its biotrophic life cycle and the origin of chitin synthesis.</title>
        <authorList>
            <person name="Schwelm A."/>
            <person name="Fogelqvist J."/>
            <person name="Knaust A."/>
            <person name="Julke S."/>
            <person name="Lilja T."/>
            <person name="Dhandapani V."/>
            <person name="Bonilla-Rosso G."/>
            <person name="Karlsson M."/>
            <person name="Shevchenko A."/>
            <person name="Choi S.R."/>
            <person name="Kim H.G."/>
            <person name="Park J.Y."/>
            <person name="Lim Y.P."/>
            <person name="Ludwig-Muller J."/>
            <person name="Dixelius C."/>
        </authorList>
    </citation>
    <scope>NUCLEOTIDE SEQUENCE</scope>
    <source>
        <tissue evidence="2">Potato root galls</tissue>
    </source>
</reference>
<keyword evidence="1" id="KW-0812">Transmembrane</keyword>
<protein>
    <submittedName>
        <fullName evidence="2">Uncharacterized protein</fullName>
    </submittedName>
</protein>
<dbReference type="EMBL" id="HACM01000212">
    <property type="protein sequence ID" value="CRZ00654.1"/>
    <property type="molecule type" value="Transcribed_RNA"/>
</dbReference>
<name>A0A0H5QYK4_9EUKA</name>
<keyword evidence="1" id="KW-1133">Transmembrane helix</keyword>
<accession>A0A0H5QYK4</accession>